<evidence type="ECO:0000313" key="2">
    <source>
        <dbReference type="Proteomes" id="UP000317257"/>
    </source>
</evidence>
<evidence type="ECO:0000313" key="1">
    <source>
        <dbReference type="EMBL" id="TWU74234.1"/>
    </source>
</evidence>
<comment type="caution">
    <text evidence="1">The sequence shown here is derived from an EMBL/GenBank/DDBJ whole genome shotgun (WGS) entry which is preliminary data.</text>
</comment>
<organism evidence="1 2">
    <name type="scientific">Metarhizium rileyi (strain RCEF 4871)</name>
    <name type="common">Nomuraea rileyi</name>
    <dbReference type="NCBI Taxonomy" id="1649241"/>
    <lineage>
        <taxon>Eukaryota</taxon>
        <taxon>Fungi</taxon>
        <taxon>Dikarya</taxon>
        <taxon>Ascomycota</taxon>
        <taxon>Pezizomycotina</taxon>
        <taxon>Sordariomycetes</taxon>
        <taxon>Hypocreomycetidae</taxon>
        <taxon>Hypocreales</taxon>
        <taxon>Clavicipitaceae</taxon>
        <taxon>Metarhizium</taxon>
    </lineage>
</organism>
<dbReference type="EMBL" id="SBHS01000012">
    <property type="protein sequence ID" value="TWU74234.1"/>
    <property type="molecule type" value="Genomic_DNA"/>
</dbReference>
<accession>A0A5C6G9Q6</accession>
<dbReference type="AlphaFoldDB" id="A0A5C6G9Q6"/>
<protein>
    <recommendedName>
        <fullName evidence="3">Protein kinase-like domain protein</fullName>
    </recommendedName>
</protein>
<gene>
    <name evidence="1" type="ORF">ED733_003910</name>
</gene>
<dbReference type="Proteomes" id="UP000317257">
    <property type="component" value="Unassembled WGS sequence"/>
</dbReference>
<evidence type="ECO:0008006" key="3">
    <source>
        <dbReference type="Google" id="ProtNLM"/>
    </source>
</evidence>
<reference evidence="2" key="1">
    <citation type="submission" date="2018-12" db="EMBL/GenBank/DDBJ databases">
        <title>The complete genome of Metarhizium rileyi, a key fungal pathogen of Lepidoptera.</title>
        <authorList>
            <person name="Binneck E."/>
            <person name="Lastra C.C.L."/>
            <person name="Sosa-Gomez D.R."/>
        </authorList>
    </citation>
    <scope>NUCLEOTIDE SEQUENCE [LARGE SCALE GENOMIC DNA]</scope>
    <source>
        <strain evidence="2">Cep018-CH2</strain>
    </source>
</reference>
<sequence>MKDLQGMRISKYYGELTYNGTRAILLSDIGGPAGAILGREEFRRMINEALTDLAHFGVLPDDIRLENFYLINGRVMVIDFKIVLECDSKEDSIREVEILTDWLARLYEGRQQDFLNHAIIAKIEN</sequence>
<name>A0A5C6G9Q6_METRR</name>
<proteinExistence type="predicted"/>